<evidence type="ECO:0000256" key="10">
    <source>
        <dbReference type="SAM" id="Phobius"/>
    </source>
</evidence>
<keyword evidence="4" id="KW-0716">Sensory transduction</keyword>
<keyword evidence="4" id="KW-0552">Olfaction</keyword>
<proteinExistence type="predicted"/>
<organism evidence="12 13">
    <name type="scientific">Platysternon megacephalum</name>
    <name type="common">big-headed turtle</name>
    <dbReference type="NCBI Taxonomy" id="55544"/>
    <lineage>
        <taxon>Eukaryota</taxon>
        <taxon>Metazoa</taxon>
        <taxon>Chordata</taxon>
        <taxon>Craniata</taxon>
        <taxon>Vertebrata</taxon>
        <taxon>Euteleostomi</taxon>
        <taxon>Archelosauria</taxon>
        <taxon>Testudinata</taxon>
        <taxon>Testudines</taxon>
        <taxon>Cryptodira</taxon>
        <taxon>Durocryptodira</taxon>
        <taxon>Testudinoidea</taxon>
        <taxon>Platysternidae</taxon>
        <taxon>Platysternon</taxon>
    </lineage>
</organism>
<dbReference type="SUPFAM" id="SSF81321">
    <property type="entry name" value="Family A G protein-coupled receptor-like"/>
    <property type="match status" value="2"/>
</dbReference>
<evidence type="ECO:0000259" key="11">
    <source>
        <dbReference type="PROSITE" id="PS50262"/>
    </source>
</evidence>
<dbReference type="OrthoDB" id="9444602at2759"/>
<dbReference type="GO" id="GO:0004930">
    <property type="term" value="F:G protein-coupled receptor activity"/>
    <property type="evidence" value="ECO:0007669"/>
    <property type="project" value="UniProtKB-KW"/>
</dbReference>
<evidence type="ECO:0000256" key="3">
    <source>
        <dbReference type="ARBA" id="ARBA00022692"/>
    </source>
</evidence>
<comment type="subcellular location">
    <subcellularLocation>
        <location evidence="1">Cell membrane</location>
        <topology evidence="1">Multi-pass membrane protein</topology>
    </subcellularLocation>
</comment>
<keyword evidence="8 12" id="KW-0675">Receptor</keyword>
<dbReference type="AlphaFoldDB" id="A0A4D9DVW5"/>
<dbReference type="EMBL" id="QXTE01000368">
    <property type="protein sequence ID" value="TFJ98773.1"/>
    <property type="molecule type" value="Genomic_DNA"/>
</dbReference>
<name>A0A4D9DVW5_9SAUR</name>
<evidence type="ECO:0000256" key="5">
    <source>
        <dbReference type="ARBA" id="ARBA00022989"/>
    </source>
</evidence>
<feature type="transmembrane region" description="Helical" evidence="10">
    <location>
        <begin position="151"/>
        <end position="171"/>
    </location>
</feature>
<dbReference type="PANTHER" id="PTHR26454:SF30">
    <property type="entry name" value="OLFACTORY RECEPTOR 6X1"/>
    <property type="match status" value="1"/>
</dbReference>
<dbReference type="Gene3D" id="1.20.1070.10">
    <property type="entry name" value="Rhodopsin 7-helix transmembrane proteins"/>
    <property type="match status" value="2"/>
</dbReference>
<keyword evidence="3 10" id="KW-0812">Transmembrane</keyword>
<reference evidence="12 13" key="1">
    <citation type="submission" date="2019-04" db="EMBL/GenBank/DDBJ databases">
        <title>Draft genome of the big-headed turtle Platysternon megacephalum.</title>
        <authorList>
            <person name="Gong S."/>
        </authorList>
    </citation>
    <scope>NUCLEOTIDE SEQUENCE [LARGE SCALE GENOMIC DNA]</scope>
    <source>
        <strain evidence="12">DO16091913</strain>
        <tissue evidence="12">Muscle</tissue>
    </source>
</reference>
<evidence type="ECO:0000256" key="8">
    <source>
        <dbReference type="ARBA" id="ARBA00023170"/>
    </source>
</evidence>
<dbReference type="InterPro" id="IPR017452">
    <property type="entry name" value="GPCR_Rhodpsn_7TM"/>
</dbReference>
<dbReference type="GO" id="GO:0005886">
    <property type="term" value="C:plasma membrane"/>
    <property type="evidence" value="ECO:0007669"/>
    <property type="project" value="UniProtKB-SubCell"/>
</dbReference>
<evidence type="ECO:0000256" key="6">
    <source>
        <dbReference type="ARBA" id="ARBA00023040"/>
    </source>
</evidence>
<dbReference type="GO" id="GO:0004984">
    <property type="term" value="F:olfactory receptor activity"/>
    <property type="evidence" value="ECO:0007669"/>
    <property type="project" value="InterPro"/>
</dbReference>
<feature type="domain" description="G-protein coupled receptors family 1 profile" evidence="11">
    <location>
        <begin position="8"/>
        <end position="257"/>
    </location>
</feature>
<evidence type="ECO:0000256" key="9">
    <source>
        <dbReference type="ARBA" id="ARBA00023224"/>
    </source>
</evidence>
<dbReference type="InterPro" id="IPR047132">
    <property type="entry name" value="Olfact_rcpt_6C-like"/>
</dbReference>
<accession>A0A4D9DVW5</accession>
<feature type="transmembrane region" description="Helical" evidence="10">
    <location>
        <begin position="178"/>
        <end position="197"/>
    </location>
</feature>
<dbReference type="Proteomes" id="UP000297703">
    <property type="component" value="Unassembled WGS sequence"/>
</dbReference>
<dbReference type="Pfam" id="PF13853">
    <property type="entry name" value="7tm_4"/>
    <property type="match status" value="2"/>
</dbReference>
<gene>
    <name evidence="12" type="ORF">DR999_PMT19274</name>
</gene>
<evidence type="ECO:0000256" key="1">
    <source>
        <dbReference type="ARBA" id="ARBA00004651"/>
    </source>
</evidence>
<keyword evidence="7 10" id="KW-0472">Membrane</keyword>
<dbReference type="PANTHER" id="PTHR26454">
    <property type="entry name" value="OLFACTORY RECEPTOR"/>
    <property type="match status" value="1"/>
</dbReference>
<feature type="transmembrane region" description="Helical" evidence="10">
    <location>
        <begin position="240"/>
        <end position="260"/>
    </location>
</feature>
<keyword evidence="2" id="KW-1003">Cell membrane</keyword>
<protein>
    <submittedName>
        <fullName evidence="12">Olfactory receptor 6X1</fullName>
    </submittedName>
</protein>
<evidence type="ECO:0000256" key="2">
    <source>
        <dbReference type="ARBA" id="ARBA00022475"/>
    </source>
</evidence>
<dbReference type="PRINTS" id="PR00245">
    <property type="entry name" value="OLFACTORYR"/>
</dbReference>
<keyword evidence="9" id="KW-0807">Transducer</keyword>
<dbReference type="InterPro" id="IPR000725">
    <property type="entry name" value="Olfact_rcpt"/>
</dbReference>
<sequence length="283" mass="31916">MNILTIIGNGLIVVIVRTSHNLYTPMYFFLSNLSFLEIWYTTAMVPLCDSNIINYFYCDIGPILKIACTDTRLIELLGFLAAITVILSSLMFTVVSYICIISTILSIPSATGRQKIFSTCASHLTVIAVLYGDVLFMYMRLSVRSSFSLSKVGSVLNTILIPLLNPLIYTIRKNEVKAAFWMASYVYIISTILHIPSTTGWQKAFSTCAAHIAVMSIFYSCSIFMYILPPKKHASELYKAAASLHTVLILLVNPFIYHLGNEKVRDVFKDTLKWERVVLFKRV</sequence>
<dbReference type="PROSITE" id="PS50262">
    <property type="entry name" value="G_PROTEIN_RECEP_F1_2"/>
    <property type="match status" value="1"/>
</dbReference>
<keyword evidence="6" id="KW-0297">G-protein coupled receptor</keyword>
<evidence type="ECO:0000256" key="7">
    <source>
        <dbReference type="ARBA" id="ARBA00023136"/>
    </source>
</evidence>
<evidence type="ECO:0000256" key="4">
    <source>
        <dbReference type="ARBA" id="ARBA00022725"/>
    </source>
</evidence>
<feature type="transmembrane region" description="Helical" evidence="10">
    <location>
        <begin position="79"/>
        <end position="104"/>
    </location>
</feature>
<feature type="transmembrane region" description="Helical" evidence="10">
    <location>
        <begin position="116"/>
        <end position="139"/>
    </location>
</feature>
<feature type="transmembrane region" description="Helical" evidence="10">
    <location>
        <begin position="209"/>
        <end position="228"/>
    </location>
</feature>
<keyword evidence="5 10" id="KW-1133">Transmembrane helix</keyword>
<reference evidence="12 13" key="2">
    <citation type="submission" date="2019-04" db="EMBL/GenBank/DDBJ databases">
        <title>The genome sequence of big-headed turtle.</title>
        <authorList>
            <person name="Gong S."/>
        </authorList>
    </citation>
    <scope>NUCLEOTIDE SEQUENCE [LARGE SCALE GENOMIC DNA]</scope>
    <source>
        <strain evidence="12">DO16091913</strain>
        <tissue evidence="12">Muscle</tissue>
    </source>
</reference>
<comment type="caution">
    <text evidence="12">The sequence shown here is derived from an EMBL/GenBank/DDBJ whole genome shotgun (WGS) entry which is preliminary data.</text>
</comment>
<evidence type="ECO:0000313" key="13">
    <source>
        <dbReference type="Proteomes" id="UP000297703"/>
    </source>
</evidence>
<dbReference type="STRING" id="55544.A0A4D9DVW5"/>
<keyword evidence="13" id="KW-1185">Reference proteome</keyword>
<evidence type="ECO:0000313" key="12">
    <source>
        <dbReference type="EMBL" id="TFJ98773.1"/>
    </source>
</evidence>